<dbReference type="STRING" id="1472767.AOX59_12225"/>
<evidence type="ECO:0008006" key="4">
    <source>
        <dbReference type="Google" id="ProtNLM"/>
    </source>
</evidence>
<dbReference type="KEGG" id="lao:AOX59_12225"/>
<protein>
    <recommendedName>
        <fullName evidence="4">Transporter</fullName>
    </recommendedName>
</protein>
<gene>
    <name evidence="2" type="ORF">AOX59_12225</name>
</gene>
<sequence>MNHNQPPYDDARIFNLPWFQDGGPGSGPPFGGPPGQSGGGPPFSGPPGQSGGGPPSGFPGGQQQVSAPSSPPPSFTPQQPQTQQVQGDFGVFAVDPGAIQRCLFRFTYIWLRWDSFWFFPVFIGRQSIAGFRWQQNRWVYYGVDLNNIQSFQCY</sequence>
<dbReference type="AlphaFoldDB" id="A0A0U4F1A4"/>
<evidence type="ECO:0000313" key="2">
    <source>
        <dbReference type="EMBL" id="ALX49287.1"/>
    </source>
</evidence>
<dbReference type="OrthoDB" id="2068061at2"/>
<name>A0A0U4F1A4_9BACI</name>
<proteinExistence type="predicted"/>
<organism evidence="2 3">
    <name type="scientific">Lentibacillus amyloliquefaciens</name>
    <dbReference type="NCBI Taxonomy" id="1472767"/>
    <lineage>
        <taxon>Bacteria</taxon>
        <taxon>Bacillati</taxon>
        <taxon>Bacillota</taxon>
        <taxon>Bacilli</taxon>
        <taxon>Bacillales</taxon>
        <taxon>Bacillaceae</taxon>
        <taxon>Lentibacillus</taxon>
    </lineage>
</organism>
<evidence type="ECO:0000313" key="3">
    <source>
        <dbReference type="Proteomes" id="UP000050331"/>
    </source>
</evidence>
<evidence type="ECO:0000256" key="1">
    <source>
        <dbReference type="SAM" id="MobiDB-lite"/>
    </source>
</evidence>
<dbReference type="RefSeq" id="WP_068445938.1">
    <property type="nucleotide sequence ID" value="NZ_CP013862.1"/>
</dbReference>
<feature type="region of interest" description="Disordered" evidence="1">
    <location>
        <begin position="1"/>
        <end position="84"/>
    </location>
</feature>
<dbReference type="EMBL" id="CP013862">
    <property type="protein sequence ID" value="ALX49287.1"/>
    <property type="molecule type" value="Genomic_DNA"/>
</dbReference>
<reference evidence="2 3" key="1">
    <citation type="submission" date="2016-01" db="EMBL/GenBank/DDBJ databases">
        <title>Complete genome sequence of strain Lentibacillus amyloliquefaciens LAM0015T isolated from saline sediment.</title>
        <authorList>
            <person name="Wang J.-L."/>
            <person name="He M.-X."/>
        </authorList>
    </citation>
    <scope>NUCLEOTIDE SEQUENCE [LARGE SCALE GENOMIC DNA]</scope>
    <source>
        <strain evidence="2 3">LAM0015</strain>
    </source>
</reference>
<feature type="compositionally biased region" description="Gly residues" evidence="1">
    <location>
        <begin position="33"/>
        <end position="60"/>
    </location>
</feature>
<accession>A0A0U4F1A4</accession>
<dbReference type="Proteomes" id="UP000050331">
    <property type="component" value="Chromosome"/>
</dbReference>
<keyword evidence="3" id="KW-1185">Reference proteome</keyword>